<dbReference type="PANTHER" id="PTHR35401">
    <property type="entry name" value="COPG FAMILY HELIX-TURN-HELIX PROTEIN-RELATED-RELATED"/>
    <property type="match status" value="1"/>
</dbReference>
<comment type="similarity">
    <text evidence="6">Belongs to the TacA antitoxin family.</text>
</comment>
<dbReference type="InterPro" id="IPR014795">
    <property type="entry name" value="TacA_1-like"/>
</dbReference>
<evidence type="ECO:0000256" key="2">
    <source>
        <dbReference type="ARBA" id="ARBA00022649"/>
    </source>
</evidence>
<keyword evidence="1" id="KW-0678">Repressor</keyword>
<dbReference type="EMBL" id="AP025730">
    <property type="protein sequence ID" value="BDI07338.1"/>
    <property type="molecule type" value="Genomic_DNA"/>
</dbReference>
<dbReference type="Gene3D" id="1.20.5.780">
    <property type="entry name" value="Single helix bin"/>
    <property type="match status" value="1"/>
</dbReference>
<dbReference type="RefSeq" id="WP_251970537.1">
    <property type="nucleotide sequence ID" value="NZ_AP025730.1"/>
</dbReference>
<keyword evidence="4" id="KW-0238">DNA-binding</keyword>
<dbReference type="Proteomes" id="UP001057498">
    <property type="component" value="Chromosome"/>
</dbReference>
<evidence type="ECO:0000256" key="3">
    <source>
        <dbReference type="ARBA" id="ARBA00023015"/>
    </source>
</evidence>
<organism evidence="7 8">
    <name type="scientific">Sphaerotilus microaerophilus</name>
    <dbReference type="NCBI Taxonomy" id="2914710"/>
    <lineage>
        <taxon>Bacteria</taxon>
        <taxon>Pseudomonadati</taxon>
        <taxon>Pseudomonadota</taxon>
        <taxon>Betaproteobacteria</taxon>
        <taxon>Burkholderiales</taxon>
        <taxon>Sphaerotilaceae</taxon>
        <taxon>Sphaerotilus</taxon>
    </lineage>
</organism>
<evidence type="ECO:0000256" key="5">
    <source>
        <dbReference type="ARBA" id="ARBA00023163"/>
    </source>
</evidence>
<evidence type="ECO:0000313" key="7">
    <source>
        <dbReference type="EMBL" id="BDI07338.1"/>
    </source>
</evidence>
<evidence type="ECO:0000256" key="4">
    <source>
        <dbReference type="ARBA" id="ARBA00023125"/>
    </source>
</evidence>
<name>A0ABM7YS06_9BURK</name>
<keyword evidence="3" id="KW-0805">Transcription regulation</keyword>
<evidence type="ECO:0000313" key="8">
    <source>
        <dbReference type="Proteomes" id="UP001057498"/>
    </source>
</evidence>
<dbReference type="SUPFAM" id="SSF47598">
    <property type="entry name" value="Ribbon-helix-helix"/>
    <property type="match status" value="1"/>
</dbReference>
<protein>
    <submittedName>
        <fullName evidence="7">CopG family transcriptional regulator</fullName>
    </submittedName>
</protein>
<sequence length="95" mass="10396">MPTADNAPRRDALNLRIAPAERNLIDRAAASLGVTRTDFILGAARRAAEDALLDRSVMAVSPEAYAEFLARLDVPAQPNERLRQTMQSPSPWAQP</sequence>
<keyword evidence="8" id="KW-1185">Reference proteome</keyword>
<gene>
    <name evidence="7" type="ORF">CATMQ487_43080</name>
</gene>
<proteinExistence type="inferred from homology"/>
<evidence type="ECO:0000256" key="6">
    <source>
        <dbReference type="ARBA" id="ARBA00049988"/>
    </source>
</evidence>
<keyword evidence="5" id="KW-0804">Transcription</keyword>
<dbReference type="InterPro" id="IPR010985">
    <property type="entry name" value="Ribbon_hlx_hlx"/>
</dbReference>
<accession>A0ABM7YS06</accession>
<reference evidence="7" key="1">
    <citation type="submission" date="2022-04" db="EMBL/GenBank/DDBJ databases">
        <title>Whole genome sequence of Sphaerotilus sp. FB-5.</title>
        <authorList>
            <person name="Takeda M."/>
            <person name="Narihara S."/>
            <person name="Akimoto M."/>
            <person name="Akimoto R."/>
            <person name="Nishiyashiki S."/>
            <person name="Murakami T."/>
        </authorList>
    </citation>
    <scope>NUCLEOTIDE SEQUENCE</scope>
    <source>
        <strain evidence="7">FB-5</strain>
    </source>
</reference>
<dbReference type="PANTHER" id="PTHR35401:SF1">
    <property type="entry name" value="CYTOPLASMIC PROTEIN"/>
    <property type="match status" value="1"/>
</dbReference>
<keyword evidence="2" id="KW-1277">Toxin-antitoxin system</keyword>
<dbReference type="Pfam" id="PF08681">
    <property type="entry name" value="TacA1"/>
    <property type="match status" value="1"/>
</dbReference>
<evidence type="ECO:0000256" key="1">
    <source>
        <dbReference type="ARBA" id="ARBA00022491"/>
    </source>
</evidence>